<dbReference type="SUPFAM" id="SSF52743">
    <property type="entry name" value="Subtilisin-like"/>
    <property type="match status" value="1"/>
</dbReference>
<evidence type="ECO:0000313" key="12">
    <source>
        <dbReference type="Proteomes" id="UP000076727"/>
    </source>
</evidence>
<feature type="binding site" evidence="8">
    <location>
        <position position="543"/>
    </location>
    <ligand>
        <name>Ca(2+)</name>
        <dbReference type="ChEBI" id="CHEBI:29108"/>
    </ligand>
</feature>
<dbReference type="GO" id="GO:0006508">
    <property type="term" value="P:proteolysis"/>
    <property type="evidence" value="ECO:0007669"/>
    <property type="project" value="UniProtKB-KW"/>
</dbReference>
<keyword evidence="12" id="KW-1185">Reference proteome</keyword>
<keyword evidence="3 8" id="KW-0479">Metal-binding</keyword>
<dbReference type="InterPro" id="IPR015366">
    <property type="entry name" value="S53_propep"/>
</dbReference>
<dbReference type="SMART" id="SM00944">
    <property type="entry name" value="Pro-kuma_activ"/>
    <property type="match status" value="1"/>
</dbReference>
<evidence type="ECO:0000256" key="4">
    <source>
        <dbReference type="ARBA" id="ARBA00022801"/>
    </source>
</evidence>
<evidence type="ECO:0000256" key="9">
    <source>
        <dbReference type="SAM" id="SignalP"/>
    </source>
</evidence>
<evidence type="ECO:0000256" key="7">
    <source>
        <dbReference type="ARBA" id="ARBA00023145"/>
    </source>
</evidence>
<dbReference type="GO" id="GO:0008240">
    <property type="term" value="F:tripeptidyl-peptidase activity"/>
    <property type="evidence" value="ECO:0007669"/>
    <property type="project" value="TreeGrafter"/>
</dbReference>
<keyword evidence="5 8" id="KW-0720">Serine protease</keyword>
<dbReference type="OrthoDB" id="409122at2759"/>
<feature type="active site" description="Charge relay system" evidence="8">
    <location>
        <position position="278"/>
    </location>
</feature>
<dbReference type="PANTHER" id="PTHR14218">
    <property type="entry name" value="PROTEASE S8 TRIPEPTIDYL PEPTIDASE I CLN2"/>
    <property type="match status" value="1"/>
</dbReference>
<dbReference type="GO" id="GO:0004252">
    <property type="term" value="F:serine-type endopeptidase activity"/>
    <property type="evidence" value="ECO:0007669"/>
    <property type="project" value="UniProtKB-UniRule"/>
</dbReference>
<evidence type="ECO:0000256" key="5">
    <source>
        <dbReference type="ARBA" id="ARBA00022825"/>
    </source>
</evidence>
<dbReference type="InterPro" id="IPR030400">
    <property type="entry name" value="Sedolisin_dom"/>
</dbReference>
<feature type="active site" description="Charge relay system" evidence="8">
    <location>
        <position position="480"/>
    </location>
</feature>
<organism evidence="11 12">
    <name type="scientific">Daedalea quercina L-15889</name>
    <dbReference type="NCBI Taxonomy" id="1314783"/>
    <lineage>
        <taxon>Eukaryota</taxon>
        <taxon>Fungi</taxon>
        <taxon>Dikarya</taxon>
        <taxon>Basidiomycota</taxon>
        <taxon>Agaricomycotina</taxon>
        <taxon>Agaricomycetes</taxon>
        <taxon>Polyporales</taxon>
        <taxon>Fomitopsis</taxon>
    </lineage>
</organism>
<evidence type="ECO:0000256" key="8">
    <source>
        <dbReference type="PROSITE-ProRule" id="PRU01032"/>
    </source>
</evidence>
<keyword evidence="2 8" id="KW-0645">Protease</keyword>
<evidence type="ECO:0000256" key="2">
    <source>
        <dbReference type="ARBA" id="ARBA00022670"/>
    </source>
</evidence>
<dbReference type="GO" id="GO:0046872">
    <property type="term" value="F:metal ion binding"/>
    <property type="evidence" value="ECO:0007669"/>
    <property type="project" value="UniProtKB-UniRule"/>
</dbReference>
<comment type="cofactor">
    <cofactor evidence="8">
        <name>Ca(2+)</name>
        <dbReference type="ChEBI" id="CHEBI:29108"/>
    </cofactor>
    <text evidence="8">Binds 1 Ca(2+) ion per subunit.</text>
</comment>
<dbReference type="GO" id="GO:0005576">
    <property type="term" value="C:extracellular region"/>
    <property type="evidence" value="ECO:0007669"/>
    <property type="project" value="UniProtKB-SubCell"/>
</dbReference>
<reference evidence="11 12" key="1">
    <citation type="journal article" date="2016" name="Mol. Biol. Evol.">
        <title>Comparative Genomics of Early-Diverging Mushroom-Forming Fungi Provides Insights into the Origins of Lignocellulose Decay Capabilities.</title>
        <authorList>
            <person name="Nagy L.G."/>
            <person name="Riley R."/>
            <person name="Tritt A."/>
            <person name="Adam C."/>
            <person name="Daum C."/>
            <person name="Floudas D."/>
            <person name="Sun H."/>
            <person name="Yadav J.S."/>
            <person name="Pangilinan J."/>
            <person name="Larsson K.H."/>
            <person name="Matsuura K."/>
            <person name="Barry K."/>
            <person name="Labutti K."/>
            <person name="Kuo R."/>
            <person name="Ohm R.A."/>
            <person name="Bhattacharya S.S."/>
            <person name="Shirouzu T."/>
            <person name="Yoshinaga Y."/>
            <person name="Martin F.M."/>
            <person name="Grigoriev I.V."/>
            <person name="Hibbett D.S."/>
        </authorList>
    </citation>
    <scope>NUCLEOTIDE SEQUENCE [LARGE SCALE GENOMIC DNA]</scope>
    <source>
        <strain evidence="11 12">L-15889</strain>
    </source>
</reference>
<evidence type="ECO:0000256" key="1">
    <source>
        <dbReference type="ARBA" id="ARBA00004239"/>
    </source>
</evidence>
<sequence length="564" mass="59911">MFTTALLGLFWAALSWAKPMRRSMQVHESRTSPPPGYTLTEPATSDTVLTLRLALVQSNYTGLVDTLYDVSTPSSAKYGAYLTKEEVEAYMAPTSQSTSSVNAWLSENGLHATVLSAAGDWLSVQMPVGTANDLFDANFSIFTNSVTGKQAVRTLAYSIPIDLTGHLDLVHPTVSFPNPYGYMPVTDVSFSGLAANVASGPCNISLVTPACLQWLYGIPTTPAVSDGNGIAVTGYIQQWPQETFLEEHRPDIDPTTTWTFVSLDGGTDPQIPADAGIEADLDTQYTIGLATDVPVTFISVGNNASTTDDEFADLLIDTALYMLALSSPPQVMTTSYGDDEEYISENLAYALCSAYAGLGVRGVSVLFASGDGGVSGLHYPEETCTTFIPTFPSGCPYLTSVGGTWLIPETAVNFSSGGFSTFFDRPAYQDTAVEDYLAYLVNTNVGLYNPNGRGFPDVAAYAVDFDIVYGGEEGPVSGTSCASPTFASVVSLLNDELLAAGRPSLGFLNPWLYSTGMSALNDITTGNNYACSNYTTGFTATTGWDAVTGLGTPNYLKLKEALGL</sequence>
<dbReference type="AlphaFoldDB" id="A0A165SBN7"/>
<evidence type="ECO:0000259" key="10">
    <source>
        <dbReference type="PROSITE" id="PS51695"/>
    </source>
</evidence>
<feature type="binding site" evidence="8">
    <location>
        <position position="545"/>
    </location>
    <ligand>
        <name>Ca(2+)</name>
        <dbReference type="ChEBI" id="CHEBI:29108"/>
    </ligand>
</feature>
<dbReference type="InterPro" id="IPR050819">
    <property type="entry name" value="Tripeptidyl-peptidase_I"/>
</dbReference>
<gene>
    <name evidence="11" type="ORF">DAEQUDRAFT_687137</name>
</gene>
<dbReference type="InterPro" id="IPR036852">
    <property type="entry name" value="Peptidase_S8/S53_dom_sf"/>
</dbReference>
<protein>
    <submittedName>
        <fullName evidence="11">Family S53 protease</fullName>
    </submittedName>
</protein>
<keyword evidence="4 8" id="KW-0378">Hydrolase</keyword>
<dbReference type="Gene3D" id="3.40.50.200">
    <property type="entry name" value="Peptidase S8/S53 domain"/>
    <property type="match status" value="1"/>
</dbReference>
<evidence type="ECO:0000256" key="3">
    <source>
        <dbReference type="ARBA" id="ARBA00022723"/>
    </source>
</evidence>
<dbReference type="Pfam" id="PF09286">
    <property type="entry name" value="Pro-kuma_activ"/>
    <property type="match status" value="1"/>
</dbReference>
<evidence type="ECO:0000313" key="11">
    <source>
        <dbReference type="EMBL" id="KZT71773.1"/>
    </source>
</evidence>
<dbReference type="Proteomes" id="UP000076727">
    <property type="component" value="Unassembled WGS sequence"/>
</dbReference>
<dbReference type="SUPFAM" id="SSF54897">
    <property type="entry name" value="Protease propeptides/inhibitors"/>
    <property type="match status" value="1"/>
</dbReference>
<dbReference type="CDD" id="cd04056">
    <property type="entry name" value="Peptidases_S53"/>
    <property type="match status" value="1"/>
</dbReference>
<evidence type="ECO:0000256" key="6">
    <source>
        <dbReference type="ARBA" id="ARBA00022837"/>
    </source>
</evidence>
<keyword evidence="6 8" id="KW-0106">Calcium</keyword>
<keyword evidence="9" id="KW-0732">Signal</keyword>
<comment type="subcellular location">
    <subcellularLocation>
        <location evidence="1">Secreted</location>
        <location evidence="1">Extracellular space</location>
    </subcellularLocation>
</comment>
<dbReference type="CDD" id="cd11377">
    <property type="entry name" value="Pro-peptidase_S53"/>
    <property type="match status" value="1"/>
</dbReference>
<dbReference type="EMBL" id="KV429044">
    <property type="protein sequence ID" value="KZT71773.1"/>
    <property type="molecule type" value="Genomic_DNA"/>
</dbReference>
<feature type="binding site" evidence="8">
    <location>
        <position position="522"/>
    </location>
    <ligand>
        <name>Ca(2+)</name>
        <dbReference type="ChEBI" id="CHEBI:29108"/>
    </ligand>
</feature>
<accession>A0A165SBN7</accession>
<feature type="active site" description="Charge relay system" evidence="8">
    <location>
        <position position="282"/>
    </location>
</feature>
<dbReference type="STRING" id="1314783.A0A165SBN7"/>
<name>A0A165SBN7_9APHY</name>
<feature type="domain" description="Peptidase S53" evidence="10">
    <location>
        <begin position="206"/>
        <end position="564"/>
    </location>
</feature>
<feature type="signal peptide" evidence="9">
    <location>
        <begin position="1"/>
        <end position="17"/>
    </location>
</feature>
<feature type="chain" id="PRO_5007866481" evidence="9">
    <location>
        <begin position="18"/>
        <end position="564"/>
    </location>
</feature>
<feature type="binding site" evidence="8">
    <location>
        <position position="523"/>
    </location>
    <ligand>
        <name>Ca(2+)</name>
        <dbReference type="ChEBI" id="CHEBI:29108"/>
    </ligand>
</feature>
<dbReference type="PANTHER" id="PTHR14218:SF15">
    <property type="entry name" value="TRIPEPTIDYL-PEPTIDASE 1"/>
    <property type="match status" value="1"/>
</dbReference>
<proteinExistence type="predicted"/>
<keyword evidence="7" id="KW-0865">Zymogen</keyword>
<dbReference type="PROSITE" id="PS51695">
    <property type="entry name" value="SEDOLISIN"/>
    <property type="match status" value="1"/>
</dbReference>